<evidence type="ECO:0000256" key="11">
    <source>
        <dbReference type="HAMAP-Rule" id="MF_01633"/>
    </source>
</evidence>
<dbReference type="eggNOG" id="COG0603">
    <property type="taxonomic scope" value="Bacteria"/>
</dbReference>
<feature type="binding site" evidence="11">
    <location>
        <position position="224"/>
    </location>
    <ligand>
        <name>Zn(2+)</name>
        <dbReference type="ChEBI" id="CHEBI:29105"/>
    </ligand>
</feature>
<dbReference type="GeneID" id="96886111"/>
<keyword evidence="4 11" id="KW-0547">Nucleotide-binding</keyword>
<dbReference type="EC" id="6.3.4.20" evidence="9 11"/>
<dbReference type="HOGENOM" id="CLU_081854_0_0_5"/>
<dbReference type="KEGG" id="lso:CKC_03115"/>
<dbReference type="AlphaFoldDB" id="E4UAY1"/>
<dbReference type="Pfam" id="PF06508">
    <property type="entry name" value="QueC"/>
    <property type="match status" value="1"/>
</dbReference>
<dbReference type="GO" id="GO:0008616">
    <property type="term" value="P:tRNA queuosine(34) biosynthetic process"/>
    <property type="evidence" value="ECO:0007669"/>
    <property type="project" value="UniProtKB-UniRule"/>
</dbReference>
<comment type="cofactor">
    <cofactor evidence="11">
        <name>Zn(2+)</name>
        <dbReference type="ChEBI" id="CHEBI:29105"/>
    </cofactor>
    <text evidence="11">Binds 1 zinc ion per subunit.</text>
</comment>
<evidence type="ECO:0000256" key="2">
    <source>
        <dbReference type="ARBA" id="ARBA00022598"/>
    </source>
</evidence>
<evidence type="ECO:0000256" key="10">
    <source>
        <dbReference type="ARBA" id="ARBA00047890"/>
    </source>
</evidence>
<keyword evidence="2 11" id="KW-0436">Ligase</keyword>
<comment type="pathway">
    <text evidence="1 11">Purine metabolism; 7-cyano-7-deazaguanine biosynthesis.</text>
</comment>
<evidence type="ECO:0000256" key="7">
    <source>
        <dbReference type="ARBA" id="ARBA00022840"/>
    </source>
</evidence>
<evidence type="ECO:0000256" key="4">
    <source>
        <dbReference type="ARBA" id="ARBA00022741"/>
    </source>
</evidence>
<feature type="binding site" evidence="11">
    <location>
        <position position="218"/>
    </location>
    <ligand>
        <name>Zn(2+)</name>
        <dbReference type="ChEBI" id="CHEBI:29105"/>
    </ligand>
</feature>
<dbReference type="PIRSF" id="PIRSF006293">
    <property type="entry name" value="ExsB"/>
    <property type="match status" value="1"/>
</dbReference>
<dbReference type="NCBIfam" id="TIGR00364">
    <property type="entry name" value="7-cyano-7-deazaguanine synthase QueC"/>
    <property type="match status" value="1"/>
</dbReference>
<dbReference type="EMBL" id="CP002371">
    <property type="protein sequence ID" value="ADR52372.1"/>
    <property type="molecule type" value="Genomic_DNA"/>
</dbReference>
<dbReference type="HAMAP" id="MF_01633">
    <property type="entry name" value="QueC"/>
    <property type="match status" value="1"/>
</dbReference>
<protein>
    <recommendedName>
        <fullName evidence="9 11">7-cyano-7-deazaguanine synthase</fullName>
        <ecNumber evidence="9 11">6.3.4.20</ecNumber>
    </recommendedName>
    <alternativeName>
        <fullName evidence="11">7-cyano-7-carbaguanine synthase</fullName>
    </alternativeName>
    <alternativeName>
        <fullName evidence="11">PreQ(0) synthase</fullName>
    </alternativeName>
    <alternativeName>
        <fullName evidence="11">Queuosine biosynthesis protein QueC</fullName>
    </alternativeName>
</protein>
<dbReference type="RefSeq" id="WP_013462028.1">
    <property type="nucleotide sequence ID" value="NC_014774.1"/>
</dbReference>
<organism evidence="12 13">
    <name type="scientific">Liberibacter solanacearum (strain CLso-ZC1)</name>
    <dbReference type="NCBI Taxonomy" id="658172"/>
    <lineage>
        <taxon>Bacteria</taxon>
        <taxon>Pseudomonadati</taxon>
        <taxon>Pseudomonadota</taxon>
        <taxon>Alphaproteobacteria</taxon>
        <taxon>Hyphomicrobiales</taxon>
        <taxon>Rhizobiaceae</taxon>
        <taxon>Liberibacter</taxon>
    </lineage>
</organism>
<dbReference type="GO" id="GO:0008270">
    <property type="term" value="F:zinc ion binding"/>
    <property type="evidence" value="ECO:0007669"/>
    <property type="project" value="UniProtKB-UniRule"/>
</dbReference>
<dbReference type="Gene3D" id="3.40.50.620">
    <property type="entry name" value="HUPs"/>
    <property type="match status" value="1"/>
</dbReference>
<comment type="similarity">
    <text evidence="8 11">Belongs to the QueC family.</text>
</comment>
<evidence type="ECO:0000256" key="1">
    <source>
        <dbReference type="ARBA" id="ARBA00005061"/>
    </source>
</evidence>
<gene>
    <name evidence="11" type="primary">queC</name>
    <name evidence="12" type="ordered locus">CKC_03115</name>
</gene>
<dbReference type="PANTHER" id="PTHR42914:SF1">
    <property type="entry name" value="7-CYANO-7-DEAZAGUANINE SYNTHASE"/>
    <property type="match status" value="1"/>
</dbReference>
<dbReference type="InterPro" id="IPR014729">
    <property type="entry name" value="Rossmann-like_a/b/a_fold"/>
</dbReference>
<feature type="binding site" evidence="11">
    <location>
        <begin position="15"/>
        <end position="25"/>
    </location>
    <ligand>
        <name>ATP</name>
        <dbReference type="ChEBI" id="CHEBI:30616"/>
    </ligand>
</feature>
<dbReference type="Proteomes" id="UP000007038">
    <property type="component" value="Chromosome"/>
</dbReference>
<evidence type="ECO:0000256" key="9">
    <source>
        <dbReference type="ARBA" id="ARBA00039149"/>
    </source>
</evidence>
<evidence type="ECO:0000256" key="6">
    <source>
        <dbReference type="ARBA" id="ARBA00022833"/>
    </source>
</evidence>
<evidence type="ECO:0000256" key="5">
    <source>
        <dbReference type="ARBA" id="ARBA00022785"/>
    </source>
</evidence>
<dbReference type="InterPro" id="IPR018317">
    <property type="entry name" value="QueC"/>
</dbReference>
<comment type="function">
    <text evidence="11">Catalyzes the ATP-dependent conversion of 7-carboxy-7-deazaguanine (CDG) to 7-cyano-7-deazaguanine (preQ(0)).</text>
</comment>
<keyword evidence="3 11" id="KW-0479">Metal-binding</keyword>
<keyword evidence="6 11" id="KW-0862">Zinc</keyword>
<evidence type="ECO:0000313" key="13">
    <source>
        <dbReference type="Proteomes" id="UP000007038"/>
    </source>
</evidence>
<dbReference type="PANTHER" id="PTHR42914">
    <property type="entry name" value="7-CYANO-7-DEAZAGUANINE SYNTHASE"/>
    <property type="match status" value="1"/>
</dbReference>
<dbReference type="SUPFAM" id="SSF52402">
    <property type="entry name" value="Adenine nucleotide alpha hydrolases-like"/>
    <property type="match status" value="1"/>
</dbReference>
<sequence length="243" mass="27788">MNNNREKTSSALLLFSGGQDSSTCLSWALDKFDKVETLSFDYGQRNKVELECRLRLREKIVQLTPKWKDSLGADHILPLATLGDISHSSLTKNIEIKIQENNLPNTFVPGRNIIFLVFAAALAYRRGITNIIAGMCEMDYSGYPDCRNETIKALEMTLNLGMESNFTIHTPLMHLKKHETWKLVQDIGGQNLVDLILEESHTCYLGTRDKRYEWGYGCNSCPSCNLRQKGWVEFKEKYQRTPT</sequence>
<reference key="2">
    <citation type="submission" date="2010-11" db="EMBL/GenBank/DDBJ databases">
        <authorList>
            <person name="Lin H."/>
            <person name="Doddapaneni H.V."/>
            <person name="Lou B."/>
            <person name="Civerolo E.L."/>
            <person name="Chen C."/>
            <person name="Duan Y."/>
            <person name="Zhou L."/>
            <person name="Glynn J."/>
        </authorList>
    </citation>
    <scope>NUCLEOTIDE SEQUENCE</scope>
    <source>
        <strain>CLso-ZC1</strain>
    </source>
</reference>
<reference evidence="13" key="1">
    <citation type="submission" date="2010-11" db="EMBL/GenBank/DDBJ databases">
        <title>Complete genome sequence of Candidatus Liberibacter solanacearum CLso-ZC1.</title>
        <authorList>
            <person name="Lin H."/>
            <person name="Doddapaneni H.V."/>
            <person name="Lou B."/>
            <person name="Civerolo E.L."/>
            <person name="Chen C."/>
            <person name="Duan Y."/>
            <person name="Zhou L."/>
            <person name="Glynn J."/>
        </authorList>
    </citation>
    <scope>NUCLEOTIDE SEQUENCE [LARGE SCALE GENOMIC DNA]</scope>
    <source>
        <strain evidence="13">CLso-ZC1</strain>
    </source>
</reference>
<dbReference type="STRING" id="658172.CKC_03115"/>
<dbReference type="UniPathway" id="UPA00391"/>
<accession>E4UAY1</accession>
<reference evidence="12 13" key="3">
    <citation type="journal article" date="2011" name="PLoS ONE">
        <title>The Complete Genome Sequence of 'Candidatus Liberibacter solanacearum', the Bacterium Associated with Potato Zebra Chip Disease.</title>
        <authorList>
            <person name="Lin H."/>
            <person name="Lou B."/>
            <person name="Glynn J.M."/>
            <person name="Doddapaneni H."/>
            <person name="Civerolo E.L."/>
            <person name="Chen C."/>
            <person name="Duan Y."/>
            <person name="Zhou L."/>
            <person name="Vahling C.M."/>
        </authorList>
    </citation>
    <scope>NUCLEOTIDE SEQUENCE [LARGE SCALE GENOMIC DNA]</scope>
    <source>
        <strain evidence="12 13">CLso-ZC1</strain>
    </source>
</reference>
<keyword evidence="7 11" id="KW-0067">ATP-binding</keyword>
<comment type="catalytic activity">
    <reaction evidence="10 11">
        <text>7-carboxy-7-carbaguanine + NH4(+) + 2 ATP = 7-cyano-7-carbaguanine + 2 AMP + 2 diphosphate + 2 H(+)</text>
        <dbReference type="Rhea" id="RHEA:27982"/>
        <dbReference type="ChEBI" id="CHEBI:15378"/>
        <dbReference type="ChEBI" id="CHEBI:28938"/>
        <dbReference type="ChEBI" id="CHEBI:30616"/>
        <dbReference type="ChEBI" id="CHEBI:33019"/>
        <dbReference type="ChEBI" id="CHEBI:45075"/>
        <dbReference type="ChEBI" id="CHEBI:61036"/>
        <dbReference type="ChEBI" id="CHEBI:456215"/>
        <dbReference type="EC" id="6.3.4.20"/>
    </reaction>
</comment>
<name>E4UAY1_LIBSC</name>
<dbReference type="GO" id="GO:0005524">
    <property type="term" value="F:ATP binding"/>
    <property type="evidence" value="ECO:0007669"/>
    <property type="project" value="UniProtKB-UniRule"/>
</dbReference>
<evidence type="ECO:0000256" key="3">
    <source>
        <dbReference type="ARBA" id="ARBA00022723"/>
    </source>
</evidence>
<keyword evidence="5 11" id="KW-0671">Queuosine biosynthesis</keyword>
<evidence type="ECO:0000256" key="8">
    <source>
        <dbReference type="ARBA" id="ARBA00037993"/>
    </source>
</evidence>
<dbReference type="CDD" id="cd01995">
    <property type="entry name" value="QueC-like"/>
    <property type="match status" value="1"/>
</dbReference>
<evidence type="ECO:0000313" key="12">
    <source>
        <dbReference type="EMBL" id="ADR52372.1"/>
    </source>
</evidence>
<dbReference type="GO" id="GO:0016879">
    <property type="term" value="F:ligase activity, forming carbon-nitrogen bonds"/>
    <property type="evidence" value="ECO:0007669"/>
    <property type="project" value="UniProtKB-UniRule"/>
</dbReference>
<feature type="binding site" evidence="11">
    <location>
        <position position="221"/>
    </location>
    <ligand>
        <name>Zn(2+)</name>
        <dbReference type="ChEBI" id="CHEBI:29105"/>
    </ligand>
</feature>
<proteinExistence type="inferred from homology"/>
<feature type="binding site" evidence="11">
    <location>
        <position position="203"/>
    </location>
    <ligand>
        <name>Zn(2+)</name>
        <dbReference type="ChEBI" id="CHEBI:29105"/>
    </ligand>
</feature>